<evidence type="ECO:0000313" key="1">
    <source>
        <dbReference type="EMBL" id="MBB3942741.1"/>
    </source>
</evidence>
<protein>
    <submittedName>
        <fullName evidence="1">Uncharacterized protein</fullName>
    </submittedName>
</protein>
<evidence type="ECO:0000313" key="2">
    <source>
        <dbReference type="Proteomes" id="UP000581447"/>
    </source>
</evidence>
<dbReference type="EMBL" id="JACIEA010000001">
    <property type="protein sequence ID" value="MBB3942741.1"/>
    <property type="molecule type" value="Genomic_DNA"/>
</dbReference>
<accession>A0A840AYM7</accession>
<proteinExistence type="predicted"/>
<dbReference type="AlphaFoldDB" id="A0A840AYM7"/>
<organism evidence="1 2">
    <name type="scientific">Sphingorhabdus rigui</name>
    <dbReference type="NCBI Taxonomy" id="1282858"/>
    <lineage>
        <taxon>Bacteria</taxon>
        <taxon>Pseudomonadati</taxon>
        <taxon>Pseudomonadota</taxon>
        <taxon>Alphaproteobacteria</taxon>
        <taxon>Sphingomonadales</taxon>
        <taxon>Sphingomonadaceae</taxon>
        <taxon>Sphingorhabdus</taxon>
    </lineage>
</organism>
<dbReference type="RefSeq" id="WP_183940583.1">
    <property type="nucleotide sequence ID" value="NZ_BAABBG010000023.1"/>
</dbReference>
<keyword evidence="2" id="KW-1185">Reference proteome</keyword>
<name>A0A840AYM7_9SPHN</name>
<reference evidence="1 2" key="1">
    <citation type="submission" date="2020-08" db="EMBL/GenBank/DDBJ databases">
        <title>Genomic Encyclopedia of Type Strains, Phase IV (KMG-IV): sequencing the most valuable type-strain genomes for metagenomic binning, comparative biology and taxonomic classification.</title>
        <authorList>
            <person name="Goeker M."/>
        </authorList>
    </citation>
    <scope>NUCLEOTIDE SEQUENCE [LARGE SCALE GENOMIC DNA]</scope>
    <source>
        <strain evidence="1 2">DSM 29050</strain>
    </source>
</reference>
<sequence>MADERLIVAIGRIERALSRVEKLATAPANAPDAELADRHERLKKETLDAIRGIDQLLSGAN</sequence>
<dbReference type="Proteomes" id="UP000581447">
    <property type="component" value="Unassembled WGS sequence"/>
</dbReference>
<comment type="caution">
    <text evidence="1">The sequence shown here is derived from an EMBL/GenBank/DDBJ whole genome shotgun (WGS) entry which is preliminary data.</text>
</comment>
<gene>
    <name evidence="1" type="ORF">GGR91_000963</name>
</gene>